<dbReference type="InterPro" id="IPR045043">
    <property type="entry name" value="Lea14-like"/>
</dbReference>
<dbReference type="AlphaFoldDB" id="A0A5S9ISG6"/>
<feature type="signal peptide" evidence="2">
    <location>
        <begin position="1"/>
        <end position="22"/>
    </location>
</feature>
<dbReference type="KEGG" id="uam:UABAM_05727"/>
<dbReference type="InterPro" id="IPR013990">
    <property type="entry name" value="WHy-dom"/>
</dbReference>
<name>A0A5S9ISG6_UABAM</name>
<keyword evidence="5" id="KW-1185">Reference proteome</keyword>
<dbReference type="Gene3D" id="2.60.40.1820">
    <property type="match status" value="2"/>
</dbReference>
<evidence type="ECO:0000313" key="4">
    <source>
        <dbReference type="EMBL" id="BBM87318.1"/>
    </source>
</evidence>
<proteinExistence type="inferred from homology"/>
<evidence type="ECO:0000259" key="3">
    <source>
        <dbReference type="SMART" id="SM00769"/>
    </source>
</evidence>
<comment type="similarity">
    <text evidence="1">Belongs to the LEA type 2 family.</text>
</comment>
<dbReference type="EMBL" id="AP019860">
    <property type="protein sequence ID" value="BBM87318.1"/>
    <property type="molecule type" value="Genomic_DNA"/>
</dbReference>
<sequence length="281" mass="29961">MHFKIWPILILSTMLLSCSALQSILESAPKPGASIVDVKLNGLDLQQVNLTFDIDISNPYSVPLPLTNLSYALATNGKNFLSGNAQDLQGSIPANGNQVIQLPVSVKFLETLNVLSNFKPGSVIPYTAKMDLSVDAPGVGPLSLPLKKESELPIPTAPDVSVQSIDWQDISFAESTAVLNLRVKNNNEFPLDLNKLNYALKLSGTSVVSNSIEKATSFAKGQENTVKIPISVSPANLGFALFNMLKGSGSSYGFEGAMDVQTPFGPLNLPLSGSGDTKFNH</sequence>
<dbReference type="OrthoDB" id="1523713at2"/>
<dbReference type="Proteomes" id="UP000326354">
    <property type="component" value="Chromosome"/>
</dbReference>
<dbReference type="SMART" id="SM00769">
    <property type="entry name" value="WHy"/>
    <property type="match status" value="2"/>
</dbReference>
<protein>
    <recommendedName>
        <fullName evidence="3">Water stress and hypersensitive response domain-containing protein</fullName>
    </recommendedName>
</protein>
<dbReference type="PANTHER" id="PTHR31459:SF2">
    <property type="entry name" value="OS03G0843300 PROTEIN"/>
    <property type="match status" value="1"/>
</dbReference>
<reference evidence="4 5" key="1">
    <citation type="submission" date="2019-08" db="EMBL/GenBank/DDBJ databases">
        <title>Complete genome sequence of Candidatus Uab amorphum.</title>
        <authorList>
            <person name="Shiratori T."/>
            <person name="Suzuki S."/>
            <person name="Kakizawa Y."/>
            <person name="Ishida K."/>
        </authorList>
    </citation>
    <scope>NUCLEOTIDE SEQUENCE [LARGE SCALE GENOMIC DNA]</scope>
    <source>
        <strain evidence="4 5">SRT547</strain>
    </source>
</reference>
<dbReference type="SUPFAM" id="SSF117070">
    <property type="entry name" value="LEA14-like"/>
    <property type="match status" value="2"/>
</dbReference>
<keyword evidence="2" id="KW-0732">Signal</keyword>
<evidence type="ECO:0000313" key="5">
    <source>
        <dbReference type="Proteomes" id="UP000326354"/>
    </source>
</evidence>
<organism evidence="4 5">
    <name type="scientific">Uabimicrobium amorphum</name>
    <dbReference type="NCBI Taxonomy" id="2596890"/>
    <lineage>
        <taxon>Bacteria</taxon>
        <taxon>Pseudomonadati</taxon>
        <taxon>Planctomycetota</taxon>
        <taxon>Candidatus Uabimicrobiia</taxon>
        <taxon>Candidatus Uabimicrobiales</taxon>
        <taxon>Candidatus Uabimicrobiaceae</taxon>
        <taxon>Candidatus Uabimicrobium</taxon>
    </lineage>
</organism>
<feature type="domain" description="Water stress and hypersensitive response" evidence="3">
    <location>
        <begin position="160"/>
        <end position="278"/>
    </location>
</feature>
<dbReference type="Pfam" id="PF03168">
    <property type="entry name" value="LEA_2"/>
    <property type="match status" value="2"/>
</dbReference>
<feature type="domain" description="Water stress and hypersensitive response" evidence="3">
    <location>
        <begin position="33"/>
        <end position="151"/>
    </location>
</feature>
<gene>
    <name evidence="4" type="ORF">UABAM_05727</name>
</gene>
<dbReference type="InterPro" id="IPR004864">
    <property type="entry name" value="LEA_2"/>
</dbReference>
<dbReference type="RefSeq" id="WP_151971342.1">
    <property type="nucleotide sequence ID" value="NZ_AP019860.1"/>
</dbReference>
<accession>A0A5S9ISG6</accession>
<dbReference type="PROSITE" id="PS51257">
    <property type="entry name" value="PROKAR_LIPOPROTEIN"/>
    <property type="match status" value="1"/>
</dbReference>
<dbReference type="PANTHER" id="PTHR31459">
    <property type="match status" value="1"/>
</dbReference>
<dbReference type="GO" id="GO:0009269">
    <property type="term" value="P:response to desiccation"/>
    <property type="evidence" value="ECO:0007669"/>
    <property type="project" value="InterPro"/>
</dbReference>
<evidence type="ECO:0000256" key="2">
    <source>
        <dbReference type="SAM" id="SignalP"/>
    </source>
</evidence>
<feature type="chain" id="PRO_5024987737" description="Water stress and hypersensitive response domain-containing protein" evidence="2">
    <location>
        <begin position="23"/>
        <end position="281"/>
    </location>
</feature>
<evidence type="ECO:0000256" key="1">
    <source>
        <dbReference type="ARBA" id="ARBA00005960"/>
    </source>
</evidence>